<dbReference type="FunFam" id="1.10.10.10:FF:000001">
    <property type="entry name" value="LysR family transcriptional regulator"/>
    <property type="match status" value="1"/>
</dbReference>
<name>A0A9D1Y6X1_9FIRM</name>
<dbReference type="Proteomes" id="UP000823868">
    <property type="component" value="Unassembled WGS sequence"/>
</dbReference>
<dbReference type="AlphaFoldDB" id="A0A9D1Y6X1"/>
<evidence type="ECO:0000313" key="6">
    <source>
        <dbReference type="EMBL" id="HIY20571.1"/>
    </source>
</evidence>
<evidence type="ECO:0000256" key="2">
    <source>
        <dbReference type="ARBA" id="ARBA00023015"/>
    </source>
</evidence>
<evidence type="ECO:0000256" key="4">
    <source>
        <dbReference type="ARBA" id="ARBA00023163"/>
    </source>
</evidence>
<dbReference type="PRINTS" id="PR00039">
    <property type="entry name" value="HTHLYSR"/>
</dbReference>
<evidence type="ECO:0000256" key="3">
    <source>
        <dbReference type="ARBA" id="ARBA00023125"/>
    </source>
</evidence>
<dbReference type="InterPro" id="IPR036390">
    <property type="entry name" value="WH_DNA-bd_sf"/>
</dbReference>
<gene>
    <name evidence="6" type="ORF">H9841_01545</name>
</gene>
<dbReference type="GO" id="GO:0003677">
    <property type="term" value="F:DNA binding"/>
    <property type="evidence" value="ECO:0007669"/>
    <property type="project" value="UniProtKB-KW"/>
</dbReference>
<feature type="domain" description="HTH lysR-type" evidence="5">
    <location>
        <begin position="1"/>
        <end position="58"/>
    </location>
</feature>
<dbReference type="Gene3D" id="3.40.190.290">
    <property type="match status" value="1"/>
</dbReference>
<keyword evidence="3" id="KW-0238">DNA-binding</keyword>
<keyword evidence="4" id="KW-0804">Transcription</keyword>
<accession>A0A9D1Y6X1</accession>
<dbReference type="Gene3D" id="1.10.10.10">
    <property type="entry name" value="Winged helix-like DNA-binding domain superfamily/Winged helix DNA-binding domain"/>
    <property type="match status" value="1"/>
</dbReference>
<dbReference type="SUPFAM" id="SSF53850">
    <property type="entry name" value="Periplasmic binding protein-like II"/>
    <property type="match status" value="1"/>
</dbReference>
<dbReference type="Pfam" id="PF03466">
    <property type="entry name" value="LysR_substrate"/>
    <property type="match status" value="1"/>
</dbReference>
<dbReference type="GO" id="GO:0003700">
    <property type="term" value="F:DNA-binding transcription factor activity"/>
    <property type="evidence" value="ECO:0007669"/>
    <property type="project" value="InterPro"/>
</dbReference>
<dbReference type="SUPFAM" id="SSF46785">
    <property type="entry name" value="Winged helix' DNA-binding domain"/>
    <property type="match status" value="1"/>
</dbReference>
<evidence type="ECO:0000256" key="1">
    <source>
        <dbReference type="ARBA" id="ARBA00009437"/>
    </source>
</evidence>
<dbReference type="InterPro" id="IPR036388">
    <property type="entry name" value="WH-like_DNA-bd_sf"/>
</dbReference>
<dbReference type="PANTHER" id="PTHR30346">
    <property type="entry name" value="TRANSCRIPTIONAL DUAL REGULATOR HCAR-RELATED"/>
    <property type="match status" value="1"/>
</dbReference>
<dbReference type="GO" id="GO:0032993">
    <property type="term" value="C:protein-DNA complex"/>
    <property type="evidence" value="ECO:0007669"/>
    <property type="project" value="TreeGrafter"/>
</dbReference>
<reference evidence="6" key="1">
    <citation type="journal article" date="2021" name="PeerJ">
        <title>Extensive microbial diversity within the chicken gut microbiome revealed by metagenomics and culture.</title>
        <authorList>
            <person name="Gilroy R."/>
            <person name="Ravi A."/>
            <person name="Getino M."/>
            <person name="Pursley I."/>
            <person name="Horton D.L."/>
            <person name="Alikhan N.F."/>
            <person name="Baker D."/>
            <person name="Gharbi K."/>
            <person name="Hall N."/>
            <person name="Watson M."/>
            <person name="Adriaenssens E.M."/>
            <person name="Foster-Nyarko E."/>
            <person name="Jarju S."/>
            <person name="Secka A."/>
            <person name="Antonio M."/>
            <person name="Oren A."/>
            <person name="Chaudhuri R.R."/>
            <person name="La Ragione R."/>
            <person name="Hildebrand F."/>
            <person name="Pallen M.J."/>
        </authorList>
    </citation>
    <scope>NUCLEOTIDE SEQUENCE</scope>
    <source>
        <strain evidence="6">ChiBcec16_6824</strain>
    </source>
</reference>
<reference evidence="6" key="2">
    <citation type="submission" date="2021-04" db="EMBL/GenBank/DDBJ databases">
        <authorList>
            <person name="Gilroy R."/>
        </authorList>
    </citation>
    <scope>NUCLEOTIDE SEQUENCE</scope>
    <source>
        <strain evidence="6">ChiBcec16_6824</strain>
    </source>
</reference>
<dbReference type="CDD" id="cd05466">
    <property type="entry name" value="PBP2_LTTR_substrate"/>
    <property type="match status" value="1"/>
</dbReference>
<dbReference type="InterPro" id="IPR005119">
    <property type="entry name" value="LysR_subst-bd"/>
</dbReference>
<proteinExistence type="inferred from homology"/>
<dbReference type="PROSITE" id="PS50931">
    <property type="entry name" value="HTH_LYSR"/>
    <property type="match status" value="1"/>
</dbReference>
<sequence length="303" mass="33694">MNTTQLECFLAVSNFLNFSRAAEHLRITQPAVSHQINTLEDELGVKLFRRTSKNVRLTQEGYLFTQYAGEILKLEGLSRARLRECQETLPARLSIGCRSTAELRLLRPALSRLRLERPEVVPLLRLIPSDSLENLLTEGEIELMFSFQEPSAKKTRCHLLAHCPVACVCTPDHPVAGLEVITTAQFSKAGPVAACRPPICPPPLFPIQSQILAQRGPHQILFCDTQEAAYTLVEAGYAVTITADLPAGRLPGLRYLLMPEFEPLSFYGVYQTGERSAALRTLLNLLEETLMTEPSAKEKGPLE</sequence>
<comment type="similarity">
    <text evidence="1">Belongs to the LysR transcriptional regulatory family.</text>
</comment>
<protein>
    <submittedName>
        <fullName evidence="6">LysR family transcriptional regulator</fullName>
    </submittedName>
</protein>
<comment type="caution">
    <text evidence="6">The sequence shown here is derived from an EMBL/GenBank/DDBJ whole genome shotgun (WGS) entry which is preliminary data.</text>
</comment>
<keyword evidence="2" id="KW-0805">Transcription regulation</keyword>
<evidence type="ECO:0000313" key="7">
    <source>
        <dbReference type="Proteomes" id="UP000823868"/>
    </source>
</evidence>
<dbReference type="PANTHER" id="PTHR30346:SF0">
    <property type="entry name" value="HCA OPERON TRANSCRIPTIONAL ACTIVATOR HCAR"/>
    <property type="match status" value="1"/>
</dbReference>
<dbReference type="EMBL" id="DXDX01000032">
    <property type="protein sequence ID" value="HIY20571.1"/>
    <property type="molecule type" value="Genomic_DNA"/>
</dbReference>
<organism evidence="6 7">
    <name type="scientific">Candidatus Flavonifractor merdigallinarum</name>
    <dbReference type="NCBI Taxonomy" id="2838589"/>
    <lineage>
        <taxon>Bacteria</taxon>
        <taxon>Bacillati</taxon>
        <taxon>Bacillota</taxon>
        <taxon>Clostridia</taxon>
        <taxon>Eubacteriales</taxon>
        <taxon>Oscillospiraceae</taxon>
        <taxon>Flavonifractor</taxon>
    </lineage>
</organism>
<evidence type="ECO:0000259" key="5">
    <source>
        <dbReference type="PROSITE" id="PS50931"/>
    </source>
</evidence>
<dbReference type="Pfam" id="PF00126">
    <property type="entry name" value="HTH_1"/>
    <property type="match status" value="1"/>
</dbReference>
<dbReference type="InterPro" id="IPR000847">
    <property type="entry name" value="LysR_HTH_N"/>
</dbReference>